<sequence>MSNQLALILPALQAELELVKRPIPKPGPGQLLVKIHSAGLNPLDWTMAGFGIFIKKFPQVLGSDYAGEVIEVGEGVSGWAKGDRLMHQYISGSFQQYAALPAEFSFKIPATLSYDVAGTMPTVLSTGFVGLFANSPIGLGLNPTFARNQPHEGKSALVLGGGSSVGRFVIQQLKFLGFSTIVAYASGRHTDYLKSLGATDIIDRTQSTFEQVSSRFAGQFGVIFDAVSRDGSLDASAACLRSGGVGIVFVLPIPAEFQERLKQEGKNFVLVSGHIYDLTPEHEAFGRLQVEHVPKLLEEGLIKGLSVEVLPGGLRGVAGGLERLRKGEVSGIKLVAHPQETTEA</sequence>
<name>A0A0D7BPY5_9AGAR</name>
<dbReference type="InterPro" id="IPR013154">
    <property type="entry name" value="ADH-like_N"/>
</dbReference>
<dbReference type="Proteomes" id="UP000054007">
    <property type="component" value="Unassembled WGS sequence"/>
</dbReference>
<gene>
    <name evidence="2" type="ORF">CYLTODRAFT_37966</name>
</gene>
<dbReference type="InterPro" id="IPR047122">
    <property type="entry name" value="Trans-enoyl_RdTase-like"/>
</dbReference>
<accession>A0A0D7BPY5</accession>
<keyword evidence="3" id="KW-1185">Reference proteome</keyword>
<dbReference type="STRING" id="1314674.A0A0D7BPY5"/>
<dbReference type="EMBL" id="KN880443">
    <property type="protein sequence ID" value="KIY72497.1"/>
    <property type="molecule type" value="Genomic_DNA"/>
</dbReference>
<reference evidence="2 3" key="1">
    <citation type="journal article" date="2015" name="Fungal Genet. Biol.">
        <title>Evolution of novel wood decay mechanisms in Agaricales revealed by the genome sequences of Fistulina hepatica and Cylindrobasidium torrendii.</title>
        <authorList>
            <person name="Floudas D."/>
            <person name="Held B.W."/>
            <person name="Riley R."/>
            <person name="Nagy L.G."/>
            <person name="Koehler G."/>
            <person name="Ransdell A.S."/>
            <person name="Younus H."/>
            <person name="Chow J."/>
            <person name="Chiniquy J."/>
            <person name="Lipzen A."/>
            <person name="Tritt A."/>
            <person name="Sun H."/>
            <person name="Haridas S."/>
            <person name="LaButti K."/>
            <person name="Ohm R.A."/>
            <person name="Kues U."/>
            <person name="Blanchette R.A."/>
            <person name="Grigoriev I.V."/>
            <person name="Minto R.E."/>
            <person name="Hibbett D.S."/>
        </authorList>
    </citation>
    <scope>NUCLEOTIDE SEQUENCE [LARGE SCALE GENOMIC DNA]</scope>
    <source>
        <strain evidence="2 3">FP15055 ss-10</strain>
    </source>
</reference>
<dbReference type="InterPro" id="IPR011032">
    <property type="entry name" value="GroES-like_sf"/>
</dbReference>
<dbReference type="SMART" id="SM00829">
    <property type="entry name" value="PKS_ER"/>
    <property type="match status" value="1"/>
</dbReference>
<evidence type="ECO:0000313" key="3">
    <source>
        <dbReference type="Proteomes" id="UP000054007"/>
    </source>
</evidence>
<dbReference type="Pfam" id="PF08240">
    <property type="entry name" value="ADH_N"/>
    <property type="match status" value="1"/>
</dbReference>
<dbReference type="Pfam" id="PF00107">
    <property type="entry name" value="ADH_zinc_N"/>
    <property type="match status" value="1"/>
</dbReference>
<dbReference type="InterPro" id="IPR020843">
    <property type="entry name" value="ER"/>
</dbReference>
<feature type="domain" description="Enoyl reductase (ER)" evidence="1">
    <location>
        <begin position="11"/>
        <end position="336"/>
    </location>
</feature>
<dbReference type="AlphaFoldDB" id="A0A0D7BPY5"/>
<dbReference type="InterPro" id="IPR036291">
    <property type="entry name" value="NAD(P)-bd_dom_sf"/>
</dbReference>
<evidence type="ECO:0000259" key="1">
    <source>
        <dbReference type="SMART" id="SM00829"/>
    </source>
</evidence>
<dbReference type="SUPFAM" id="SSF51735">
    <property type="entry name" value="NAD(P)-binding Rossmann-fold domains"/>
    <property type="match status" value="1"/>
</dbReference>
<dbReference type="Gene3D" id="3.90.180.10">
    <property type="entry name" value="Medium-chain alcohol dehydrogenases, catalytic domain"/>
    <property type="match status" value="1"/>
</dbReference>
<evidence type="ECO:0000313" key="2">
    <source>
        <dbReference type="EMBL" id="KIY72497.1"/>
    </source>
</evidence>
<dbReference type="InterPro" id="IPR013149">
    <property type="entry name" value="ADH-like_C"/>
</dbReference>
<dbReference type="GO" id="GO:0016651">
    <property type="term" value="F:oxidoreductase activity, acting on NAD(P)H"/>
    <property type="evidence" value="ECO:0007669"/>
    <property type="project" value="InterPro"/>
</dbReference>
<dbReference type="SUPFAM" id="SSF50129">
    <property type="entry name" value="GroES-like"/>
    <property type="match status" value="1"/>
</dbReference>
<proteinExistence type="predicted"/>
<organism evidence="2 3">
    <name type="scientific">Cylindrobasidium torrendii FP15055 ss-10</name>
    <dbReference type="NCBI Taxonomy" id="1314674"/>
    <lineage>
        <taxon>Eukaryota</taxon>
        <taxon>Fungi</taxon>
        <taxon>Dikarya</taxon>
        <taxon>Basidiomycota</taxon>
        <taxon>Agaricomycotina</taxon>
        <taxon>Agaricomycetes</taxon>
        <taxon>Agaricomycetidae</taxon>
        <taxon>Agaricales</taxon>
        <taxon>Marasmiineae</taxon>
        <taxon>Physalacriaceae</taxon>
        <taxon>Cylindrobasidium</taxon>
    </lineage>
</organism>
<dbReference type="CDD" id="cd08249">
    <property type="entry name" value="enoyl_reductase_like"/>
    <property type="match status" value="1"/>
</dbReference>
<dbReference type="PANTHER" id="PTHR45348:SF2">
    <property type="entry name" value="ZINC-TYPE ALCOHOL DEHYDROGENASE-LIKE PROTEIN C2E1P3.01"/>
    <property type="match status" value="1"/>
</dbReference>
<dbReference type="PANTHER" id="PTHR45348">
    <property type="entry name" value="HYPOTHETICAL OXIDOREDUCTASE (EUROFUNG)"/>
    <property type="match status" value="1"/>
</dbReference>
<dbReference type="Gene3D" id="3.40.50.720">
    <property type="entry name" value="NAD(P)-binding Rossmann-like Domain"/>
    <property type="match status" value="1"/>
</dbReference>
<dbReference type="OrthoDB" id="3233595at2759"/>
<protein>
    <submittedName>
        <fullName evidence="2">GroES-like protein</fullName>
    </submittedName>
</protein>